<protein>
    <submittedName>
        <fullName evidence="6">Universal stress protein</fullName>
    </submittedName>
</protein>
<accession>A0A246F8Z1</accession>
<dbReference type="Gene3D" id="3.40.50.12370">
    <property type="match status" value="1"/>
</dbReference>
<feature type="domain" description="UspA" evidence="5">
    <location>
        <begin position="178"/>
        <end position="298"/>
    </location>
</feature>
<dbReference type="STRING" id="46680.GCA_000807755_04648"/>
<reference evidence="6 7" key="1">
    <citation type="submission" date="2017-06" db="EMBL/GenBank/DDBJ databases">
        <title>Draft genome of Pseudomonas nitroreducens DF05.</title>
        <authorList>
            <person name="Iyer R."/>
        </authorList>
    </citation>
    <scope>NUCLEOTIDE SEQUENCE [LARGE SCALE GENOMIC DNA]</scope>
    <source>
        <strain evidence="6 7">DF05</strain>
    </source>
</reference>
<sequence>MSQIQKLLLIAHPDRHDTPALQRATALAGQCGASLHVIACVEPFATFGLLARHVQNDARENLLMAQRERWENECRLQRGRGVGVEMTSSVLWTTDLRTDLLQAIGELQPDLVIKDIQHESAFMRSFVTPLDWFLLRECPQPLHLVHSAQHPLPRRIVAAVDPADPRTLVNGVNDRIIATANGLALQCNAQLHLLYIYDCMPAYMANRAEGAVAWVDLVEDMRASLHQAFVRLADDHGVPQERRHFLMGTPLRGVSRFAQENEMDVVVMGRVHRTGVERLIGSTTEHVLEQIPGSVLAVGA</sequence>
<organism evidence="6 7">
    <name type="scientific">Pseudomonas nitroreducens</name>
    <dbReference type="NCBI Taxonomy" id="46680"/>
    <lineage>
        <taxon>Bacteria</taxon>
        <taxon>Pseudomonadati</taxon>
        <taxon>Pseudomonadota</taxon>
        <taxon>Gammaproteobacteria</taxon>
        <taxon>Pseudomonadales</taxon>
        <taxon>Pseudomonadaceae</taxon>
        <taxon>Pseudomonas</taxon>
    </lineage>
</organism>
<dbReference type="eggNOG" id="COG0589">
    <property type="taxonomic scope" value="Bacteria"/>
</dbReference>
<evidence type="ECO:0000256" key="4">
    <source>
        <dbReference type="ARBA" id="ARBA00037131"/>
    </source>
</evidence>
<evidence type="ECO:0000256" key="1">
    <source>
        <dbReference type="ARBA" id="ARBA00004496"/>
    </source>
</evidence>
<comment type="subcellular location">
    <subcellularLocation>
        <location evidence="1">Cytoplasm</location>
    </subcellularLocation>
</comment>
<dbReference type="Proteomes" id="UP000198145">
    <property type="component" value="Unassembled WGS sequence"/>
</dbReference>
<evidence type="ECO:0000313" key="7">
    <source>
        <dbReference type="Proteomes" id="UP000198145"/>
    </source>
</evidence>
<dbReference type="PANTHER" id="PTHR47892">
    <property type="entry name" value="UNIVERSAL STRESS PROTEIN E"/>
    <property type="match status" value="1"/>
</dbReference>
<evidence type="ECO:0000256" key="2">
    <source>
        <dbReference type="ARBA" id="ARBA00008791"/>
    </source>
</evidence>
<dbReference type="AlphaFoldDB" id="A0A246F8Z1"/>
<dbReference type="InterPro" id="IPR006016">
    <property type="entry name" value="UspA"/>
</dbReference>
<evidence type="ECO:0000256" key="3">
    <source>
        <dbReference type="ARBA" id="ARBA00022490"/>
    </source>
</evidence>
<dbReference type="GO" id="GO:0005737">
    <property type="term" value="C:cytoplasm"/>
    <property type="evidence" value="ECO:0007669"/>
    <property type="project" value="UniProtKB-SubCell"/>
</dbReference>
<comment type="function">
    <text evidence="4">Required for resistance to DNA-damaging agents.</text>
</comment>
<evidence type="ECO:0000259" key="5">
    <source>
        <dbReference type="Pfam" id="PF00582"/>
    </source>
</evidence>
<dbReference type="PANTHER" id="PTHR47892:SF1">
    <property type="entry name" value="UNIVERSAL STRESS PROTEIN E"/>
    <property type="match status" value="1"/>
</dbReference>
<name>A0A246F8Z1_PSENT</name>
<evidence type="ECO:0000313" key="6">
    <source>
        <dbReference type="EMBL" id="OWP50150.1"/>
    </source>
</evidence>
<dbReference type="RefSeq" id="WP_088419068.1">
    <property type="nucleotide sequence ID" value="NZ_NJBA01000005.1"/>
</dbReference>
<dbReference type="SUPFAM" id="SSF52402">
    <property type="entry name" value="Adenine nucleotide alpha hydrolases-like"/>
    <property type="match status" value="2"/>
</dbReference>
<keyword evidence="3" id="KW-0963">Cytoplasm</keyword>
<proteinExistence type="inferred from homology"/>
<dbReference type="EMBL" id="NJBA01000005">
    <property type="protein sequence ID" value="OWP50150.1"/>
    <property type="molecule type" value="Genomic_DNA"/>
</dbReference>
<comment type="similarity">
    <text evidence="2">Belongs to the universal stress protein A family.</text>
</comment>
<dbReference type="Pfam" id="PF00582">
    <property type="entry name" value="Usp"/>
    <property type="match status" value="2"/>
</dbReference>
<feature type="domain" description="UspA" evidence="5">
    <location>
        <begin position="13"/>
        <end position="146"/>
    </location>
</feature>
<comment type="caution">
    <text evidence="6">The sequence shown here is derived from an EMBL/GenBank/DDBJ whole genome shotgun (WGS) entry which is preliminary data.</text>
</comment>
<gene>
    <name evidence="6" type="ORF">CEG18_17100</name>
</gene>